<keyword evidence="2 7" id="KW-0813">Transport</keyword>
<feature type="transmembrane region" description="Helical" evidence="7">
    <location>
        <begin position="265"/>
        <end position="283"/>
    </location>
</feature>
<organism evidence="9 10">
    <name type="scientific">Ferrimicrobium acidiphilum DSM 19497</name>
    <dbReference type="NCBI Taxonomy" id="1121877"/>
    <lineage>
        <taxon>Bacteria</taxon>
        <taxon>Bacillati</taxon>
        <taxon>Actinomycetota</taxon>
        <taxon>Acidimicrobiia</taxon>
        <taxon>Acidimicrobiales</taxon>
        <taxon>Acidimicrobiaceae</taxon>
        <taxon>Ferrimicrobium</taxon>
    </lineage>
</organism>
<dbReference type="InterPro" id="IPR050366">
    <property type="entry name" value="BP-dependent_transpt_permease"/>
</dbReference>
<keyword evidence="3" id="KW-1003">Cell membrane</keyword>
<feature type="transmembrane region" description="Helical" evidence="7">
    <location>
        <begin position="216"/>
        <end position="239"/>
    </location>
</feature>
<accession>A0A0D8FRQ0</accession>
<reference evidence="9 10" key="1">
    <citation type="submission" date="2015-01" db="EMBL/GenBank/DDBJ databases">
        <title>Draft genome of the acidophilic iron oxidizer Ferrimicrobium acidiphilum strain T23.</title>
        <authorList>
            <person name="Poehlein A."/>
            <person name="Eisen S."/>
            <person name="Schloemann M."/>
            <person name="Johnson B.D."/>
            <person name="Daniel R."/>
            <person name="Muehling M."/>
        </authorList>
    </citation>
    <scope>NUCLEOTIDE SEQUENCE [LARGE SCALE GENOMIC DNA]</scope>
    <source>
        <strain evidence="9 10">T23</strain>
    </source>
</reference>
<dbReference type="Proteomes" id="UP000032336">
    <property type="component" value="Unassembled WGS sequence"/>
</dbReference>
<dbReference type="GeneID" id="78373617"/>
<dbReference type="Gene3D" id="1.10.3720.10">
    <property type="entry name" value="MetI-like"/>
    <property type="match status" value="1"/>
</dbReference>
<keyword evidence="4 7" id="KW-0812">Transmembrane</keyword>
<comment type="similarity">
    <text evidence="7">Belongs to the binding-protein-dependent transport system permease family.</text>
</comment>
<comment type="caution">
    <text evidence="9">The sequence shown here is derived from an EMBL/GenBank/DDBJ whole genome shotgun (WGS) entry which is preliminary data.</text>
</comment>
<proteinExistence type="inferred from homology"/>
<dbReference type="PANTHER" id="PTHR43386:SF25">
    <property type="entry name" value="PEPTIDE ABC TRANSPORTER PERMEASE PROTEIN"/>
    <property type="match status" value="1"/>
</dbReference>
<keyword evidence="5 7" id="KW-1133">Transmembrane helix</keyword>
<dbReference type="PROSITE" id="PS50928">
    <property type="entry name" value="ABC_TM1"/>
    <property type="match status" value="1"/>
</dbReference>
<feature type="transmembrane region" description="Helical" evidence="7">
    <location>
        <begin position="97"/>
        <end position="122"/>
    </location>
</feature>
<dbReference type="EMBL" id="JXUW01000033">
    <property type="protein sequence ID" value="KJE75644.1"/>
    <property type="molecule type" value="Genomic_DNA"/>
</dbReference>
<dbReference type="InterPro" id="IPR035906">
    <property type="entry name" value="MetI-like_sf"/>
</dbReference>
<dbReference type="Pfam" id="PF00528">
    <property type="entry name" value="BPD_transp_1"/>
    <property type="match status" value="1"/>
</dbReference>
<gene>
    <name evidence="9" type="primary">gsiD</name>
    <name evidence="9" type="ORF">FEAC_26040</name>
</gene>
<evidence type="ECO:0000313" key="10">
    <source>
        <dbReference type="Proteomes" id="UP000032336"/>
    </source>
</evidence>
<evidence type="ECO:0000256" key="3">
    <source>
        <dbReference type="ARBA" id="ARBA00022475"/>
    </source>
</evidence>
<dbReference type="InterPro" id="IPR000515">
    <property type="entry name" value="MetI-like"/>
</dbReference>
<keyword evidence="6 7" id="KW-0472">Membrane</keyword>
<dbReference type="SUPFAM" id="SSF161098">
    <property type="entry name" value="MetI-like"/>
    <property type="match status" value="1"/>
</dbReference>
<name>A0A0D8FRQ0_9ACTN</name>
<sequence>MSSFEANGEAGDNVRRATPGHKVSPLRLLLSSPSATTGAIIVAVTIIVAIVSIWWTPYGPLTVNTGSELLRPSLAHPLGTDQYGRDVLSRLMTGTQITLLSSLGAVIIALLIGVPAGLVAAFKRGATGEVIMRGVDLLYSFPALLAAITLVAALGASTLTATLAIGIASIPVFARVTRSTALGVLSTDYVLAARAYGRSNLQIARRHVLPNIMPILVAQIALLLSVTILAVAALSYLGLGTPPPAPTWGGMLESAQNYLYQDPLLALWPGIAIAVTVFGLNALGDGLRDLLDPTLKGRQ</sequence>
<dbReference type="RefSeq" id="WP_081901238.1">
    <property type="nucleotide sequence ID" value="NZ_JQKF01000043.1"/>
</dbReference>
<evidence type="ECO:0000313" key="9">
    <source>
        <dbReference type="EMBL" id="KJE75644.1"/>
    </source>
</evidence>
<dbReference type="STRING" id="1121877.FEAC_26040"/>
<evidence type="ECO:0000256" key="2">
    <source>
        <dbReference type="ARBA" id="ARBA00022448"/>
    </source>
</evidence>
<evidence type="ECO:0000256" key="4">
    <source>
        <dbReference type="ARBA" id="ARBA00022692"/>
    </source>
</evidence>
<feature type="domain" description="ABC transmembrane type-1" evidence="8">
    <location>
        <begin position="95"/>
        <end position="284"/>
    </location>
</feature>
<dbReference type="eggNOG" id="COG1173">
    <property type="taxonomic scope" value="Bacteria"/>
</dbReference>
<dbReference type="AlphaFoldDB" id="A0A0D8FRQ0"/>
<dbReference type="PANTHER" id="PTHR43386">
    <property type="entry name" value="OLIGOPEPTIDE TRANSPORT SYSTEM PERMEASE PROTEIN APPC"/>
    <property type="match status" value="1"/>
</dbReference>
<dbReference type="OrthoDB" id="6637947at2"/>
<evidence type="ECO:0000256" key="6">
    <source>
        <dbReference type="ARBA" id="ARBA00023136"/>
    </source>
</evidence>
<feature type="transmembrane region" description="Helical" evidence="7">
    <location>
        <begin position="35"/>
        <end position="55"/>
    </location>
</feature>
<protein>
    <submittedName>
        <fullName evidence="9">Glutathione transport system permease protein GsiD</fullName>
    </submittedName>
</protein>
<dbReference type="CDD" id="cd06261">
    <property type="entry name" value="TM_PBP2"/>
    <property type="match status" value="1"/>
</dbReference>
<dbReference type="GO" id="GO:0055085">
    <property type="term" value="P:transmembrane transport"/>
    <property type="evidence" value="ECO:0007669"/>
    <property type="project" value="InterPro"/>
</dbReference>
<dbReference type="GO" id="GO:0005886">
    <property type="term" value="C:plasma membrane"/>
    <property type="evidence" value="ECO:0007669"/>
    <property type="project" value="UniProtKB-SubCell"/>
</dbReference>
<comment type="subcellular location">
    <subcellularLocation>
        <location evidence="1 7">Cell membrane</location>
        <topology evidence="1 7">Multi-pass membrane protein</topology>
    </subcellularLocation>
</comment>
<evidence type="ECO:0000259" key="8">
    <source>
        <dbReference type="PROSITE" id="PS50928"/>
    </source>
</evidence>
<evidence type="ECO:0000256" key="7">
    <source>
        <dbReference type="RuleBase" id="RU363032"/>
    </source>
</evidence>
<evidence type="ECO:0000256" key="5">
    <source>
        <dbReference type="ARBA" id="ARBA00022989"/>
    </source>
</evidence>
<evidence type="ECO:0000256" key="1">
    <source>
        <dbReference type="ARBA" id="ARBA00004651"/>
    </source>
</evidence>
<feature type="transmembrane region" description="Helical" evidence="7">
    <location>
        <begin position="143"/>
        <end position="170"/>
    </location>
</feature>
<keyword evidence="10" id="KW-1185">Reference proteome</keyword>